<keyword evidence="2" id="KW-0378">Hydrolase</keyword>
<evidence type="ECO:0000313" key="3">
    <source>
        <dbReference type="Proteomes" id="UP000763557"/>
    </source>
</evidence>
<accession>A0ABX2F0V2</accession>
<dbReference type="SUPFAM" id="SSF54427">
    <property type="entry name" value="NTF2-like"/>
    <property type="match status" value="1"/>
</dbReference>
<dbReference type="EMBL" id="JAAATY010000005">
    <property type="protein sequence ID" value="NRN64930.1"/>
    <property type="molecule type" value="Genomic_DNA"/>
</dbReference>
<reference evidence="2 3" key="1">
    <citation type="submission" date="2020-01" db="EMBL/GenBank/DDBJ databases">
        <title>Kibdelosporangium persica a novel Actinomycetes from a hot desert in Iran.</title>
        <authorList>
            <person name="Safaei N."/>
            <person name="Zaburannyi N."/>
            <person name="Mueller R."/>
            <person name="Wink J."/>
        </authorList>
    </citation>
    <scope>NUCLEOTIDE SEQUENCE [LARGE SCALE GENOMIC DNA]</scope>
    <source>
        <strain evidence="2 3">4NS15</strain>
    </source>
</reference>
<name>A0ABX2F0V2_9PSEU</name>
<comment type="caution">
    <text evidence="2">The sequence shown here is derived from an EMBL/GenBank/DDBJ whole genome shotgun (WGS) entry which is preliminary data.</text>
</comment>
<protein>
    <submittedName>
        <fullName evidence="2">Limonene-1,2-epoxide hydrolase catalytic domain</fullName>
    </submittedName>
</protein>
<dbReference type="Gene3D" id="3.10.450.50">
    <property type="match status" value="1"/>
</dbReference>
<keyword evidence="3" id="KW-1185">Reference proteome</keyword>
<feature type="domain" description="SnoaL-like" evidence="1">
    <location>
        <begin position="77"/>
        <end position="174"/>
    </location>
</feature>
<dbReference type="GO" id="GO:0016787">
    <property type="term" value="F:hydrolase activity"/>
    <property type="evidence" value="ECO:0007669"/>
    <property type="project" value="UniProtKB-KW"/>
</dbReference>
<dbReference type="InterPro" id="IPR037401">
    <property type="entry name" value="SnoaL-like"/>
</dbReference>
<dbReference type="Pfam" id="PF12680">
    <property type="entry name" value="SnoaL_2"/>
    <property type="match status" value="1"/>
</dbReference>
<sequence length="185" mass="20117">MKVNGETADGTVEVPSGSTLEFPGGQVGFAGGTGGAYGVPSCLHLPPAPPGNHLPMRIEAGERALVHTALQDKAITYLRYLENRDWASARTMCSDTATVWHNDGKGDETIDQNISGMRGQIDAIESMRYEIVRQFTKADEVLQQHVVHVATKDGTRGQVHAAVYFRFEDGLISRIEEYANFVPSA</sequence>
<gene>
    <name evidence="2" type="ORF">GC106_21360</name>
</gene>
<organism evidence="2 3">
    <name type="scientific">Kibdelosporangium persicum</name>
    <dbReference type="NCBI Taxonomy" id="2698649"/>
    <lineage>
        <taxon>Bacteria</taxon>
        <taxon>Bacillati</taxon>
        <taxon>Actinomycetota</taxon>
        <taxon>Actinomycetes</taxon>
        <taxon>Pseudonocardiales</taxon>
        <taxon>Pseudonocardiaceae</taxon>
        <taxon>Kibdelosporangium</taxon>
    </lineage>
</organism>
<dbReference type="InterPro" id="IPR032710">
    <property type="entry name" value="NTF2-like_dom_sf"/>
</dbReference>
<evidence type="ECO:0000259" key="1">
    <source>
        <dbReference type="Pfam" id="PF12680"/>
    </source>
</evidence>
<dbReference type="Proteomes" id="UP000763557">
    <property type="component" value="Unassembled WGS sequence"/>
</dbReference>
<proteinExistence type="predicted"/>
<evidence type="ECO:0000313" key="2">
    <source>
        <dbReference type="EMBL" id="NRN64930.1"/>
    </source>
</evidence>